<dbReference type="PROSITE" id="PS51406">
    <property type="entry name" value="FIBRINOGEN_C_2"/>
    <property type="match status" value="1"/>
</dbReference>
<keyword evidence="3" id="KW-0106">Calcium</keyword>
<keyword evidence="1" id="KW-0479">Metal-binding</keyword>
<keyword evidence="4" id="KW-1015">Disulfide bond</keyword>
<reference evidence="8" key="1">
    <citation type="submission" date="2025-08" db="UniProtKB">
        <authorList>
            <consortium name="RefSeq"/>
        </authorList>
    </citation>
    <scope>IDENTIFICATION</scope>
    <source>
        <strain evidence="8">J_2021</strain>
        <tissue evidence="8">Erythrocytes</tissue>
    </source>
</reference>
<evidence type="ECO:0000313" key="7">
    <source>
        <dbReference type="Proteomes" id="UP000186698"/>
    </source>
</evidence>
<dbReference type="RefSeq" id="XP_041443610.1">
    <property type="nucleotide sequence ID" value="XM_041587676.1"/>
</dbReference>
<dbReference type="GeneID" id="121402019"/>
<gene>
    <name evidence="8" type="primary">LOC121402019</name>
</gene>
<accession>A0A8J1MRE3</accession>
<keyword evidence="5" id="KW-0732">Signal</keyword>
<feature type="signal peptide" evidence="5">
    <location>
        <begin position="1"/>
        <end position="15"/>
    </location>
</feature>
<dbReference type="Proteomes" id="UP000186698">
    <property type="component" value="Chromosome 1L"/>
</dbReference>
<keyword evidence="2" id="KW-0430">Lectin</keyword>
<feature type="chain" id="PRO_5035153028" evidence="5">
    <location>
        <begin position="16"/>
        <end position="320"/>
    </location>
</feature>
<evidence type="ECO:0000256" key="4">
    <source>
        <dbReference type="ARBA" id="ARBA00023157"/>
    </source>
</evidence>
<dbReference type="InterPro" id="IPR036056">
    <property type="entry name" value="Fibrinogen-like_C"/>
</dbReference>
<dbReference type="GO" id="GO:0046872">
    <property type="term" value="F:metal ion binding"/>
    <property type="evidence" value="ECO:0007669"/>
    <property type="project" value="UniProtKB-KW"/>
</dbReference>
<name>A0A8J1MRE3_XENLA</name>
<evidence type="ECO:0000256" key="2">
    <source>
        <dbReference type="ARBA" id="ARBA00022734"/>
    </source>
</evidence>
<keyword evidence="7" id="KW-1185">Reference proteome</keyword>
<dbReference type="InterPro" id="IPR014716">
    <property type="entry name" value="Fibrinogen_a/b/g_C_1"/>
</dbReference>
<protein>
    <submittedName>
        <fullName evidence="8">Intelectin-1-like</fullName>
    </submittedName>
</protein>
<evidence type="ECO:0000256" key="3">
    <source>
        <dbReference type="ARBA" id="ARBA00022837"/>
    </source>
</evidence>
<dbReference type="NCBIfam" id="NF040941">
    <property type="entry name" value="GGGWT_bact"/>
    <property type="match status" value="1"/>
</dbReference>
<evidence type="ECO:0000256" key="1">
    <source>
        <dbReference type="ARBA" id="ARBA00022723"/>
    </source>
</evidence>
<proteinExistence type="predicted"/>
<organism evidence="7 8">
    <name type="scientific">Xenopus laevis</name>
    <name type="common">African clawed frog</name>
    <dbReference type="NCBI Taxonomy" id="8355"/>
    <lineage>
        <taxon>Eukaryota</taxon>
        <taxon>Metazoa</taxon>
        <taxon>Chordata</taxon>
        <taxon>Craniata</taxon>
        <taxon>Vertebrata</taxon>
        <taxon>Euteleostomi</taxon>
        <taxon>Amphibia</taxon>
        <taxon>Batrachia</taxon>
        <taxon>Anura</taxon>
        <taxon>Pipoidea</taxon>
        <taxon>Pipidae</taxon>
        <taxon>Xenopodinae</taxon>
        <taxon>Xenopus</taxon>
        <taxon>Xenopus</taxon>
    </lineage>
</organism>
<dbReference type="GO" id="GO:0070492">
    <property type="term" value="F:oligosaccharide binding"/>
    <property type="evidence" value="ECO:0000318"/>
    <property type="project" value="GO_Central"/>
</dbReference>
<dbReference type="PANTHER" id="PTHR16146:SF49">
    <property type="entry name" value="EGG CORTICAL GRANULE LECTIN GENE 1"/>
    <property type="match status" value="1"/>
</dbReference>
<dbReference type="InterPro" id="IPR002181">
    <property type="entry name" value="Fibrinogen_a/b/g_C_dom"/>
</dbReference>
<dbReference type="SUPFAM" id="SSF56496">
    <property type="entry name" value="Fibrinogen C-terminal domain-like"/>
    <property type="match status" value="1"/>
</dbReference>
<dbReference type="GO" id="GO:0005615">
    <property type="term" value="C:extracellular space"/>
    <property type="evidence" value="ECO:0000318"/>
    <property type="project" value="GO_Central"/>
</dbReference>
<dbReference type="AlphaFoldDB" id="A0A8J1MRE3"/>
<evidence type="ECO:0000259" key="6">
    <source>
        <dbReference type="PROSITE" id="PS51406"/>
    </source>
</evidence>
<dbReference type="OrthoDB" id="5971203at2759"/>
<sequence length="320" mass="35204">MLVYILLLLVVGGLSQPCSKSWEPLVIVASKNLANQLGCDKENTFRSCKEIKNSNNDSQDGIYTLTSSDGISYQTFCDMTTNGGGWTLVASVHENYLAGKCTVGDRWSSQQGNRADYPEGDGNWANYNTFGSVGGATSDDYKNPGYYDIEAYDLGVWHVPNKTPLSVWRNSSLQRYRTTDGILFKERGNLFSLYQIYPVKYGVGSCPKDSGPIVPVVYDLGSADLTTSFYSPDFKSQFTPGYIQFRPINTEKAALALCPGMKMESCNAEHVCIGGGGYFPEADPRQCGDFAAYDFNGYGTKKFNSASREITEAAVLLFYL</sequence>
<dbReference type="Pfam" id="PF00147">
    <property type="entry name" value="Fibrinogen_C"/>
    <property type="match status" value="1"/>
</dbReference>
<dbReference type="Gene3D" id="3.90.215.10">
    <property type="entry name" value="Gamma Fibrinogen, chain A, domain 1"/>
    <property type="match status" value="1"/>
</dbReference>
<evidence type="ECO:0000313" key="8">
    <source>
        <dbReference type="RefSeq" id="XP_041443610.1"/>
    </source>
</evidence>
<dbReference type="PANTHER" id="PTHR16146">
    <property type="entry name" value="INTELECTIN"/>
    <property type="match status" value="1"/>
</dbReference>
<feature type="domain" description="Fibrinogen C-terminal" evidence="6">
    <location>
        <begin position="39"/>
        <end position="89"/>
    </location>
</feature>
<evidence type="ECO:0000256" key="5">
    <source>
        <dbReference type="SAM" id="SignalP"/>
    </source>
</evidence>
<dbReference type="KEGG" id="xla:121402019"/>